<dbReference type="EMBL" id="PKKM01000020">
    <property type="protein sequence ID" value="PKY63668.1"/>
    <property type="molecule type" value="Genomic_DNA"/>
</dbReference>
<dbReference type="AlphaFoldDB" id="A0A2I1HXR6"/>
<proteinExistence type="predicted"/>
<reference evidence="1 2" key="1">
    <citation type="submission" date="2017-12" db="EMBL/GenBank/DDBJ databases">
        <title>Phylogenetic diversity of female urinary microbiome.</title>
        <authorList>
            <person name="Thomas-White K."/>
            <person name="Wolfe A.J."/>
        </authorList>
    </citation>
    <scope>NUCLEOTIDE SEQUENCE [LARGE SCALE GENOMIC DNA]</scope>
    <source>
        <strain evidence="1 2">UMB0018</strain>
    </source>
</reference>
<evidence type="ECO:0000313" key="1">
    <source>
        <dbReference type="EMBL" id="PKY63668.1"/>
    </source>
</evidence>
<protein>
    <submittedName>
        <fullName evidence="1">Uncharacterized protein</fullName>
    </submittedName>
</protein>
<evidence type="ECO:0000313" key="2">
    <source>
        <dbReference type="Proteomes" id="UP000234198"/>
    </source>
</evidence>
<sequence>MTHASSGLGNRFRIGKDVALDLKGQFAHGTHPEMRSTADWMRSQYSVPGSISPTWRDDIDHGAITGSDRYYAHKKPFIEDFHITGLDHIGHVGAFSLTPIIDNGIIPADCRSAPPAHLNELYRQYRLTDEPLPKGVLIEVCLLAEDHGSRGYAPQVRFLERVTFNNLSPLSIDELVTQHIIEGVSAHVGDVKAPDWEALFGYFRNAREL</sequence>
<gene>
    <name evidence="1" type="ORF">CYJ22_09875</name>
</gene>
<name>A0A2I1HXR6_9ACTO</name>
<accession>A0A2I1HXR6</accession>
<organism evidence="1 2">
    <name type="scientific">Schaalia odontolytica</name>
    <dbReference type="NCBI Taxonomy" id="1660"/>
    <lineage>
        <taxon>Bacteria</taxon>
        <taxon>Bacillati</taxon>
        <taxon>Actinomycetota</taxon>
        <taxon>Actinomycetes</taxon>
        <taxon>Actinomycetales</taxon>
        <taxon>Actinomycetaceae</taxon>
        <taxon>Schaalia</taxon>
    </lineage>
</organism>
<comment type="caution">
    <text evidence="1">The sequence shown here is derived from an EMBL/GenBank/DDBJ whole genome shotgun (WGS) entry which is preliminary data.</text>
</comment>
<dbReference type="Proteomes" id="UP000234198">
    <property type="component" value="Unassembled WGS sequence"/>
</dbReference>